<reference evidence="11 12" key="1">
    <citation type="journal article" date="2018" name="Genome Res.">
        <title>The genomic architecture and molecular evolution of ant odorant receptors.</title>
        <authorList>
            <person name="McKenzie S.K."/>
            <person name="Kronauer D.J.C."/>
        </authorList>
    </citation>
    <scope>NUCLEOTIDE SEQUENCE [LARGE SCALE GENOMIC DNA]</scope>
    <source>
        <strain evidence="11">Clonal line C1</strain>
    </source>
</reference>
<feature type="transmembrane region" description="Helical" evidence="9">
    <location>
        <begin position="455"/>
        <end position="480"/>
    </location>
</feature>
<dbReference type="GO" id="GO:0140359">
    <property type="term" value="F:ABC-type transporter activity"/>
    <property type="evidence" value="ECO:0007669"/>
    <property type="project" value="InterPro"/>
</dbReference>
<keyword evidence="5" id="KW-0547">Nucleotide-binding</keyword>
<evidence type="ECO:0000256" key="6">
    <source>
        <dbReference type="ARBA" id="ARBA00022840"/>
    </source>
</evidence>
<comment type="caution">
    <text evidence="11">The sequence shown here is derived from an EMBL/GenBank/DDBJ whole genome shotgun (WGS) entry which is preliminary data.</text>
</comment>
<feature type="transmembrane region" description="Helical" evidence="9">
    <location>
        <begin position="345"/>
        <end position="365"/>
    </location>
</feature>
<dbReference type="AlphaFoldDB" id="A0A3L8E4C2"/>
<feature type="transmembrane region" description="Helical" evidence="9">
    <location>
        <begin position="419"/>
        <end position="443"/>
    </location>
</feature>
<name>A0A3L8E4C2_OOCBI</name>
<keyword evidence="7 9" id="KW-1133">Transmembrane helix</keyword>
<proteinExistence type="inferred from homology"/>
<gene>
    <name evidence="11" type="ORF">DMN91_001066</name>
</gene>
<evidence type="ECO:0000256" key="8">
    <source>
        <dbReference type="ARBA" id="ARBA00023136"/>
    </source>
</evidence>
<evidence type="ECO:0000259" key="10">
    <source>
        <dbReference type="PROSITE" id="PS50893"/>
    </source>
</evidence>
<keyword evidence="6" id="KW-0067">ATP-binding</keyword>
<protein>
    <recommendedName>
        <fullName evidence="10">ABC transporter domain-containing protein</fullName>
    </recommendedName>
</protein>
<dbReference type="FunFam" id="3.40.50.300:FF:001077">
    <property type="entry name" value="Uncharacterized protein, isoform A"/>
    <property type="match status" value="1"/>
</dbReference>
<comment type="subcellular location">
    <subcellularLocation>
        <location evidence="1">Membrane</location>
        <topology evidence="1">Multi-pass membrane protein</topology>
    </subcellularLocation>
</comment>
<evidence type="ECO:0000256" key="1">
    <source>
        <dbReference type="ARBA" id="ARBA00004141"/>
    </source>
</evidence>
<dbReference type="GO" id="GO:0005524">
    <property type="term" value="F:ATP binding"/>
    <property type="evidence" value="ECO:0007669"/>
    <property type="project" value="UniProtKB-KW"/>
</dbReference>
<dbReference type="EMBL" id="QOIP01000001">
    <property type="protein sequence ID" value="RLU27265.1"/>
    <property type="molecule type" value="Genomic_DNA"/>
</dbReference>
<keyword evidence="8 9" id="KW-0472">Membrane</keyword>
<feature type="domain" description="ABC transporter" evidence="10">
    <location>
        <begin position="18"/>
        <end position="258"/>
    </location>
</feature>
<dbReference type="InterPro" id="IPR027417">
    <property type="entry name" value="P-loop_NTPase"/>
</dbReference>
<dbReference type="GO" id="GO:0005886">
    <property type="term" value="C:plasma membrane"/>
    <property type="evidence" value="ECO:0007669"/>
    <property type="project" value="TreeGrafter"/>
</dbReference>
<evidence type="ECO:0000313" key="12">
    <source>
        <dbReference type="Proteomes" id="UP000279307"/>
    </source>
</evidence>
<accession>A0A3L8E4C2</accession>
<dbReference type="SMART" id="SM00382">
    <property type="entry name" value="AAA"/>
    <property type="match status" value="1"/>
</dbReference>
<keyword evidence="3" id="KW-0813">Transport</keyword>
<dbReference type="Pfam" id="PF19055">
    <property type="entry name" value="ABC2_membrane_7"/>
    <property type="match status" value="1"/>
</dbReference>
<dbReference type="SUPFAM" id="SSF52540">
    <property type="entry name" value="P-loop containing nucleoside triphosphate hydrolases"/>
    <property type="match status" value="1"/>
</dbReference>
<evidence type="ECO:0000256" key="7">
    <source>
        <dbReference type="ARBA" id="ARBA00022989"/>
    </source>
</evidence>
<evidence type="ECO:0000256" key="5">
    <source>
        <dbReference type="ARBA" id="ARBA00022741"/>
    </source>
</evidence>
<feature type="transmembrane region" description="Helical" evidence="9">
    <location>
        <begin position="377"/>
        <end position="398"/>
    </location>
</feature>
<evidence type="ECO:0000256" key="4">
    <source>
        <dbReference type="ARBA" id="ARBA00022692"/>
    </source>
</evidence>
<dbReference type="Gene3D" id="3.40.50.300">
    <property type="entry name" value="P-loop containing nucleotide triphosphate hydrolases"/>
    <property type="match status" value="1"/>
</dbReference>
<dbReference type="InterPro" id="IPR043926">
    <property type="entry name" value="ABCG_dom"/>
</dbReference>
<dbReference type="InterPro" id="IPR050352">
    <property type="entry name" value="ABCG_transporters"/>
</dbReference>
<dbReference type="InterPro" id="IPR003439">
    <property type="entry name" value="ABC_transporter-like_ATP-bd"/>
</dbReference>
<evidence type="ECO:0000256" key="3">
    <source>
        <dbReference type="ARBA" id="ARBA00022448"/>
    </source>
</evidence>
<dbReference type="GO" id="GO:0016887">
    <property type="term" value="F:ATP hydrolysis activity"/>
    <property type="evidence" value="ECO:0007669"/>
    <property type="project" value="InterPro"/>
</dbReference>
<feature type="transmembrane region" description="Helical" evidence="9">
    <location>
        <begin position="568"/>
        <end position="591"/>
    </location>
</feature>
<evidence type="ECO:0000256" key="9">
    <source>
        <dbReference type="SAM" id="Phobius"/>
    </source>
</evidence>
<dbReference type="PROSITE" id="PS50893">
    <property type="entry name" value="ABC_TRANSPORTER_2"/>
    <property type="match status" value="1"/>
</dbReference>
<dbReference type="Pfam" id="PF01061">
    <property type="entry name" value="ABC2_membrane"/>
    <property type="match status" value="1"/>
</dbReference>
<dbReference type="InterPro" id="IPR003593">
    <property type="entry name" value="AAA+_ATPase"/>
</dbReference>
<sequence>MPMQYTSVSLNATRAVDIHFKDLSYQVQIRYRGPKKQILKGLNGVFKCGELTAIMGPSGAGKSSLLNILTGFQEENLLGTMEYISRQGKLDRKKCKKLSCYVQQADNMYGLLTIQESMMLASCLKIASITQKRRQTLIDDILDTLNLSKAKNTRVDRLSGGQKKRLSIALELIDNPPIMFLDEPTSGLDSLASSQCIAALQTLAKSGRAIICTIHQPSAALYHMFDYIYLIADGHCMYADVPNNTINYFAKQGFQCPKYHNPADYMLEVVNQEYGNYNNQLVIAAKKYCQRDETPLQTNTFTKSGLSFANDREGIAINPPSEMMRFRVLLRRCVLLLYRDWTTTYIKMFFHFLVALLLGLLYMHAGADGSKTISNVSFMFFTVVYIAYTSMMPAVLRFPLEMDILRKERFNNWYQLKTYYITTIITTFPLQVFFCLLYSGVSYVLTGQPMEWFRYYRFLLIVILTSISAESMGIGFGAIFDPVNGTFIGSIVICTLLCFIGFLIFLNHMPIVLYYVSYINYLRYAFEGLLQSVYGYHREKLSCPSSAIYCHYRMPSAMLEELNMIKPMFWIDVAVLFIYFVFFRLAAYIVLKRRLTKLW</sequence>
<feature type="transmembrane region" description="Helical" evidence="9">
    <location>
        <begin position="487"/>
        <end position="506"/>
    </location>
</feature>
<dbReference type="PANTHER" id="PTHR48041:SF32">
    <property type="entry name" value="PROTEIN WHITE-LIKE PROTEIN"/>
    <property type="match status" value="1"/>
</dbReference>
<comment type="similarity">
    <text evidence="2">Belongs to the ABC transporter superfamily. ABCG family. Eye pigment precursor importer (TC 3.A.1.204) subfamily.</text>
</comment>
<organism evidence="11 12">
    <name type="scientific">Ooceraea biroi</name>
    <name type="common">Clonal raider ant</name>
    <name type="synonym">Cerapachys biroi</name>
    <dbReference type="NCBI Taxonomy" id="2015173"/>
    <lineage>
        <taxon>Eukaryota</taxon>
        <taxon>Metazoa</taxon>
        <taxon>Ecdysozoa</taxon>
        <taxon>Arthropoda</taxon>
        <taxon>Hexapoda</taxon>
        <taxon>Insecta</taxon>
        <taxon>Pterygota</taxon>
        <taxon>Neoptera</taxon>
        <taxon>Endopterygota</taxon>
        <taxon>Hymenoptera</taxon>
        <taxon>Apocrita</taxon>
        <taxon>Aculeata</taxon>
        <taxon>Formicoidea</taxon>
        <taxon>Formicidae</taxon>
        <taxon>Dorylinae</taxon>
        <taxon>Ooceraea</taxon>
    </lineage>
</organism>
<keyword evidence="4 9" id="KW-0812">Transmembrane</keyword>
<dbReference type="PANTHER" id="PTHR48041">
    <property type="entry name" value="ABC TRANSPORTER G FAMILY MEMBER 28"/>
    <property type="match status" value="1"/>
</dbReference>
<evidence type="ECO:0000313" key="11">
    <source>
        <dbReference type="EMBL" id="RLU27265.1"/>
    </source>
</evidence>
<dbReference type="Pfam" id="PF00005">
    <property type="entry name" value="ABC_tran"/>
    <property type="match status" value="1"/>
</dbReference>
<evidence type="ECO:0000256" key="2">
    <source>
        <dbReference type="ARBA" id="ARBA00005814"/>
    </source>
</evidence>
<dbReference type="InterPro" id="IPR013525">
    <property type="entry name" value="ABC2_TM"/>
</dbReference>
<dbReference type="OrthoDB" id="66620at2759"/>
<dbReference type="Proteomes" id="UP000279307">
    <property type="component" value="Chromosome 1"/>
</dbReference>
<dbReference type="PROSITE" id="PS00211">
    <property type="entry name" value="ABC_TRANSPORTER_1"/>
    <property type="match status" value="1"/>
</dbReference>
<dbReference type="InterPro" id="IPR017871">
    <property type="entry name" value="ABC_transporter-like_CS"/>
</dbReference>